<dbReference type="Proteomes" id="UP000014155">
    <property type="component" value="Unassembled WGS sequence"/>
</dbReference>
<dbReference type="Gene3D" id="2.60.40.790">
    <property type="match status" value="1"/>
</dbReference>
<name>S0FQZ0_RUMCE</name>
<dbReference type="PANTHER" id="PTHR11527">
    <property type="entry name" value="HEAT-SHOCK PROTEIN 20 FAMILY MEMBER"/>
    <property type="match status" value="1"/>
</dbReference>
<dbReference type="Pfam" id="PF00011">
    <property type="entry name" value="HSP20"/>
    <property type="match status" value="1"/>
</dbReference>
<comment type="similarity">
    <text evidence="1 2">Belongs to the small heat shock protein (HSP20) family.</text>
</comment>
<reference evidence="4 5" key="1">
    <citation type="journal article" date="2013" name="Genome Announc.">
        <title>Draft Genome Sequence of the Cellulolytic, Mesophilic, Anaerobic Bacterium Clostridium termitidis Strain CT1112 (DSM 5398).</title>
        <authorList>
            <person name="Lal S."/>
            <person name="Ramachandran U."/>
            <person name="Zhang X."/>
            <person name="Munir R."/>
            <person name="Sparling R."/>
            <person name="Levin D.B."/>
        </authorList>
    </citation>
    <scope>NUCLEOTIDE SEQUENCE [LARGE SCALE GENOMIC DNA]</scope>
    <source>
        <strain evidence="4 5">CT1112</strain>
    </source>
</reference>
<dbReference type="RefSeq" id="WP_004627742.1">
    <property type="nucleotide sequence ID" value="NZ_AORV01000046.1"/>
</dbReference>
<evidence type="ECO:0000313" key="4">
    <source>
        <dbReference type="EMBL" id="EMS70868.1"/>
    </source>
</evidence>
<sequence length="144" mass="16774">MFGIVPFRNNKIQERGSLFDIDSIFNDFFNDTALGFAGHAIKADVKENEREYIVEAEIPGVNKEDIKLDLRDDRLTISVERSEESKEERNNYIRRERRYGSSSRSFYVENVKHEAVSAKYENGILSIVLPKGEEKKKNNRIEIQ</sequence>
<dbReference type="InterPro" id="IPR008978">
    <property type="entry name" value="HSP20-like_chaperone"/>
</dbReference>
<dbReference type="PROSITE" id="PS01031">
    <property type="entry name" value="SHSP"/>
    <property type="match status" value="1"/>
</dbReference>
<proteinExistence type="inferred from homology"/>
<evidence type="ECO:0000256" key="2">
    <source>
        <dbReference type="RuleBase" id="RU003616"/>
    </source>
</evidence>
<evidence type="ECO:0000313" key="5">
    <source>
        <dbReference type="Proteomes" id="UP000014155"/>
    </source>
</evidence>
<evidence type="ECO:0000256" key="1">
    <source>
        <dbReference type="PROSITE-ProRule" id="PRU00285"/>
    </source>
</evidence>
<dbReference type="CDD" id="cd06471">
    <property type="entry name" value="ACD_LpsHSP_like"/>
    <property type="match status" value="1"/>
</dbReference>
<dbReference type="InterPro" id="IPR031107">
    <property type="entry name" value="Small_HSP"/>
</dbReference>
<organism evidence="4 5">
    <name type="scientific">Ruminiclostridium cellobioparum subsp. termitidis CT1112</name>
    <dbReference type="NCBI Taxonomy" id="1195236"/>
    <lineage>
        <taxon>Bacteria</taxon>
        <taxon>Bacillati</taxon>
        <taxon>Bacillota</taxon>
        <taxon>Clostridia</taxon>
        <taxon>Eubacteriales</taxon>
        <taxon>Oscillospiraceae</taxon>
        <taxon>Ruminiclostridium</taxon>
    </lineage>
</organism>
<feature type="domain" description="SHSP" evidence="3">
    <location>
        <begin position="32"/>
        <end position="144"/>
    </location>
</feature>
<keyword evidence="5" id="KW-1185">Reference proteome</keyword>
<dbReference type="STRING" id="1195236.CTER_3425"/>
<dbReference type="AlphaFoldDB" id="S0FQZ0"/>
<protein>
    <submittedName>
        <fullName evidence="4">Molecular chaperone (Small heat shock protein)</fullName>
    </submittedName>
</protein>
<gene>
    <name evidence="4" type="ORF">CTER_3425</name>
</gene>
<evidence type="ECO:0000259" key="3">
    <source>
        <dbReference type="PROSITE" id="PS01031"/>
    </source>
</evidence>
<accession>S0FQZ0</accession>
<keyword evidence="4" id="KW-0346">Stress response</keyword>
<comment type="caution">
    <text evidence="4">The sequence shown here is derived from an EMBL/GenBank/DDBJ whole genome shotgun (WGS) entry which is preliminary data.</text>
</comment>
<dbReference type="EMBL" id="AORV01000046">
    <property type="protein sequence ID" value="EMS70868.1"/>
    <property type="molecule type" value="Genomic_DNA"/>
</dbReference>
<dbReference type="SUPFAM" id="SSF49764">
    <property type="entry name" value="HSP20-like chaperones"/>
    <property type="match status" value="1"/>
</dbReference>
<dbReference type="eggNOG" id="COG0071">
    <property type="taxonomic scope" value="Bacteria"/>
</dbReference>
<dbReference type="PATRIC" id="fig|1195236.3.peg.3648"/>
<dbReference type="InterPro" id="IPR002068">
    <property type="entry name" value="A-crystallin/Hsp20_dom"/>
</dbReference>